<feature type="signal peptide" evidence="1">
    <location>
        <begin position="1"/>
        <end position="33"/>
    </location>
</feature>
<dbReference type="AlphaFoldDB" id="A0A2M8PXZ0"/>
<feature type="chain" id="PRO_5014682935" evidence="1">
    <location>
        <begin position="34"/>
        <end position="574"/>
    </location>
</feature>
<evidence type="ECO:0000313" key="3">
    <source>
        <dbReference type="Proteomes" id="UP000228947"/>
    </source>
</evidence>
<proteinExistence type="predicted"/>
<sequence>MIASRIRLIFKRAVALCLLLALMHALPSSTAQAELCLGALFSTWAASELPEPTTYMRAETDSAIGTAQGIYTGEISSGRAQRKAVDRACLPNRPFLGTELYWLPEGESGEQERAWLRELQLDFLRVEVTADEVRDAHAADPFDPSFSQADFDYQSGRGWHFNDPERTLTNIMPYIGGTDGLVRFPLMMVMHHGGESYMGNPPNSQAYADYFLAVVYYYNVVLNQGIKYWEVLNEPDWGYGEAAVSPSVYAAIFRRVAERIRAHPDPRVNSIRLGGPVLGSGDPIDGDYPTGFANRTNNGERAWRAYIPTLLAQGSRRGAHDVGFLSWHDYGSDTWDVPNNLYRLENIYALYNRVNALYAYSAAYPVPLPLVISEMNLAAGKTLAQSKAYYKNFYAALWHTSALNTYFATGKVRMLSHFFWKGNNHWPKGLVYQDADSGNALVRNPVWWAYREYIAHTAQKILAAYTGLQDRWLDAIVTTDADGQVIYLIAVNKSDAPRAIDFAFDAPEGFGGTVLVSKRTMQPGGDGLYGAPFAEPLITDAYQWQPVQLALDRQIRYAETLPPRTIVYYTLQQR</sequence>
<organism evidence="2 3">
    <name type="scientific">Candidatus Thermofonsia Clade 1 bacterium</name>
    <dbReference type="NCBI Taxonomy" id="2364210"/>
    <lineage>
        <taxon>Bacteria</taxon>
        <taxon>Bacillati</taxon>
        <taxon>Chloroflexota</taxon>
        <taxon>Candidatus Thermofontia</taxon>
        <taxon>Candidatus Thermofonsia Clade 1</taxon>
    </lineage>
</organism>
<reference evidence="2 3" key="1">
    <citation type="submission" date="2017-11" db="EMBL/GenBank/DDBJ databases">
        <title>Evolution of Phototrophy in the Chloroflexi Phylum Driven by Horizontal Gene Transfer.</title>
        <authorList>
            <person name="Ward L.M."/>
            <person name="Hemp J."/>
            <person name="Shih P.M."/>
            <person name="Mcglynn S.E."/>
            <person name="Fischer W."/>
        </authorList>
    </citation>
    <scope>NUCLEOTIDE SEQUENCE [LARGE SCALE GENOMIC DNA]</scope>
    <source>
        <strain evidence="2">CP1_1M</strain>
    </source>
</reference>
<dbReference type="Gene3D" id="3.20.20.80">
    <property type="entry name" value="Glycosidases"/>
    <property type="match status" value="1"/>
</dbReference>
<dbReference type="EMBL" id="PGTL01000018">
    <property type="protein sequence ID" value="PJF42409.1"/>
    <property type="molecule type" value="Genomic_DNA"/>
</dbReference>
<dbReference type="InterPro" id="IPR017853">
    <property type="entry name" value="GH"/>
</dbReference>
<dbReference type="SUPFAM" id="SSF51445">
    <property type="entry name" value="(Trans)glycosidases"/>
    <property type="match status" value="1"/>
</dbReference>
<dbReference type="Proteomes" id="UP000228947">
    <property type="component" value="Unassembled WGS sequence"/>
</dbReference>
<name>A0A2M8PXZ0_9CHLR</name>
<evidence type="ECO:0000256" key="1">
    <source>
        <dbReference type="SAM" id="SignalP"/>
    </source>
</evidence>
<gene>
    <name evidence="2" type="ORF">CUN50_04165</name>
</gene>
<evidence type="ECO:0000313" key="2">
    <source>
        <dbReference type="EMBL" id="PJF42409.1"/>
    </source>
</evidence>
<accession>A0A2M8PXZ0</accession>
<protein>
    <submittedName>
        <fullName evidence="2">Uncharacterized protein</fullName>
    </submittedName>
</protein>
<comment type="caution">
    <text evidence="2">The sequence shown here is derived from an EMBL/GenBank/DDBJ whole genome shotgun (WGS) entry which is preliminary data.</text>
</comment>
<keyword evidence="1" id="KW-0732">Signal</keyword>